<dbReference type="Gene3D" id="1.20.120.330">
    <property type="entry name" value="Nucleotidyltransferases domain 2"/>
    <property type="match status" value="1"/>
</dbReference>
<protein>
    <recommendedName>
        <fullName evidence="1">YgxA-like substrate binding domain-containing protein</fullName>
    </recommendedName>
</protein>
<dbReference type="RefSeq" id="WP_119791924.1">
    <property type="nucleotide sequence ID" value="NZ_QYZD01000003.1"/>
</dbReference>
<dbReference type="InterPro" id="IPR054515">
    <property type="entry name" value="YgxA-like_substrate-bd"/>
</dbReference>
<gene>
    <name evidence="2" type="ORF">DQX05_06380</name>
</gene>
<name>A0A3A3GR84_PANTH</name>
<dbReference type="Pfam" id="PF22339">
    <property type="entry name" value="YgxA-like_sub_bind"/>
    <property type="match status" value="1"/>
</dbReference>
<dbReference type="AlphaFoldDB" id="A0A3A3GR84"/>
<dbReference type="OrthoDB" id="2350973at2"/>
<dbReference type="Proteomes" id="UP000266177">
    <property type="component" value="Unassembled WGS sequence"/>
</dbReference>
<accession>A0A3A3GR84</accession>
<proteinExistence type="predicted"/>
<evidence type="ECO:0000313" key="2">
    <source>
        <dbReference type="EMBL" id="RJG25720.1"/>
    </source>
</evidence>
<feature type="domain" description="YgxA-like substrate binding" evidence="1">
    <location>
        <begin position="129"/>
        <end position="221"/>
    </location>
</feature>
<evidence type="ECO:0000259" key="1">
    <source>
        <dbReference type="Pfam" id="PF22339"/>
    </source>
</evidence>
<sequence length="298" mass="34536">MKQAIDKVKMEQWMNAPHIQGVLQLIPDSRKLAVQEYNRCDRLYIVIDEQCPSSPYHTQTEQDSSITQCIFIHPEQWRAWSTSTEGLPMMSSFGRAEIIADRSGMLAEWQRLHHADGKELFQSEYMKMYAMFLDCYSQAKQFAGAGHMLDAYRFVDQAFYYWARIAVMERKEIPSPALWQQVKLSNLGVYKMYEEFTTSTETLAQRIELALLACEFSLSTKSAECCHPLLEWIKEHGAPVAITDVLQHAEFRALTDYLPMLLKKLAYRGYLREKLVDHPSPYEGLGRTPAYEWAVSHI</sequence>
<organism evidence="2 3">
    <name type="scientific">Paenibacillus thiaminolyticus</name>
    <name type="common">Bacillus thiaminolyticus</name>
    <dbReference type="NCBI Taxonomy" id="49283"/>
    <lineage>
        <taxon>Bacteria</taxon>
        <taxon>Bacillati</taxon>
        <taxon>Bacillota</taxon>
        <taxon>Bacilli</taxon>
        <taxon>Bacillales</taxon>
        <taxon>Paenibacillaceae</taxon>
        <taxon>Paenibacillus</taxon>
    </lineage>
</organism>
<evidence type="ECO:0000313" key="3">
    <source>
        <dbReference type="Proteomes" id="UP000266177"/>
    </source>
</evidence>
<dbReference type="EMBL" id="QYZD01000003">
    <property type="protein sequence ID" value="RJG25720.1"/>
    <property type="molecule type" value="Genomic_DNA"/>
</dbReference>
<reference evidence="2 3" key="1">
    <citation type="submission" date="2018-09" db="EMBL/GenBank/DDBJ databases">
        <title>Paenibacillus SK2017-BO5.</title>
        <authorList>
            <person name="Piskunova J.V."/>
            <person name="Dubiley S.A."/>
            <person name="Severinov K.V."/>
        </authorList>
    </citation>
    <scope>NUCLEOTIDE SEQUENCE [LARGE SCALE GENOMIC DNA]</scope>
    <source>
        <strain evidence="2 3">BO5</strain>
    </source>
</reference>
<comment type="caution">
    <text evidence="2">The sequence shown here is derived from an EMBL/GenBank/DDBJ whole genome shotgun (WGS) entry which is preliminary data.</text>
</comment>